<evidence type="ECO:0000256" key="5">
    <source>
        <dbReference type="ARBA" id="ARBA00022806"/>
    </source>
</evidence>
<feature type="compositionally biased region" description="Polar residues" evidence="9">
    <location>
        <begin position="1955"/>
        <end position="1976"/>
    </location>
</feature>
<feature type="domain" description="Helicase ATP-binding" evidence="10">
    <location>
        <begin position="865"/>
        <end position="1067"/>
    </location>
</feature>
<dbReference type="Pfam" id="PF00176">
    <property type="entry name" value="SNF2-rel_dom"/>
    <property type="match status" value="1"/>
</dbReference>
<dbReference type="Pfam" id="PF00271">
    <property type="entry name" value="Helicase_C"/>
    <property type="match status" value="1"/>
</dbReference>
<dbReference type="Gene3D" id="3.40.50.10810">
    <property type="entry name" value="Tandem AAA-ATPase domain"/>
    <property type="match status" value="1"/>
</dbReference>
<feature type="domain" description="Helicase C-terminal" evidence="11">
    <location>
        <begin position="1253"/>
        <end position="1440"/>
    </location>
</feature>
<feature type="region of interest" description="Disordered" evidence="9">
    <location>
        <begin position="1772"/>
        <end position="1876"/>
    </location>
</feature>
<evidence type="ECO:0000256" key="8">
    <source>
        <dbReference type="ARBA" id="ARBA00023242"/>
    </source>
</evidence>
<comment type="caution">
    <text evidence="12">The sequence shown here is derived from an EMBL/GenBank/DDBJ whole genome shotgun (WGS) entry which is preliminary data.</text>
</comment>
<evidence type="ECO:0000256" key="6">
    <source>
        <dbReference type="ARBA" id="ARBA00022840"/>
    </source>
</evidence>
<gene>
    <name evidence="12" type="ORF">PVAND_006005</name>
</gene>
<dbReference type="SMART" id="SM00487">
    <property type="entry name" value="DEXDc"/>
    <property type="match status" value="1"/>
</dbReference>
<feature type="region of interest" description="Disordered" evidence="9">
    <location>
        <begin position="749"/>
        <end position="791"/>
    </location>
</feature>
<feature type="compositionally biased region" description="Acidic residues" evidence="9">
    <location>
        <begin position="1206"/>
        <end position="1220"/>
    </location>
</feature>
<feature type="compositionally biased region" description="Polar residues" evidence="9">
    <location>
        <begin position="1192"/>
        <end position="1201"/>
    </location>
</feature>
<feature type="compositionally biased region" description="Polar residues" evidence="9">
    <location>
        <begin position="1772"/>
        <end position="1798"/>
    </location>
</feature>
<feature type="compositionally biased region" description="Basic and acidic residues" evidence="9">
    <location>
        <begin position="540"/>
        <end position="568"/>
    </location>
</feature>
<dbReference type="GO" id="GO:0005524">
    <property type="term" value="F:ATP binding"/>
    <property type="evidence" value="ECO:0007669"/>
    <property type="project" value="UniProtKB-KW"/>
</dbReference>
<name>A0A9J6C1V4_POLVA</name>
<dbReference type="GO" id="GO:0005634">
    <property type="term" value="C:nucleus"/>
    <property type="evidence" value="ECO:0007669"/>
    <property type="project" value="UniProtKB-SubCell"/>
</dbReference>
<feature type="compositionally biased region" description="Polar residues" evidence="9">
    <location>
        <begin position="1887"/>
        <end position="1902"/>
    </location>
</feature>
<dbReference type="CDD" id="cd18007">
    <property type="entry name" value="DEXHc_ATRX-like"/>
    <property type="match status" value="1"/>
</dbReference>
<evidence type="ECO:0000259" key="11">
    <source>
        <dbReference type="PROSITE" id="PS51194"/>
    </source>
</evidence>
<reference evidence="12" key="1">
    <citation type="submission" date="2021-03" db="EMBL/GenBank/DDBJ databases">
        <title>Chromosome level genome of the anhydrobiotic midge Polypedilum vanderplanki.</title>
        <authorList>
            <person name="Yoshida Y."/>
            <person name="Kikawada T."/>
            <person name="Gusev O."/>
        </authorList>
    </citation>
    <scope>NUCLEOTIDE SEQUENCE</scope>
    <source>
        <strain evidence="12">NIAS01</strain>
        <tissue evidence="12">Whole body or cell culture</tissue>
    </source>
</reference>
<dbReference type="PANTHER" id="PTHR45797">
    <property type="entry name" value="RAD54-LIKE"/>
    <property type="match status" value="1"/>
</dbReference>
<feature type="region of interest" description="Disordered" evidence="9">
    <location>
        <begin position="1192"/>
        <end position="1222"/>
    </location>
</feature>
<feature type="region of interest" description="Disordered" evidence="9">
    <location>
        <begin position="426"/>
        <end position="661"/>
    </location>
</feature>
<evidence type="ECO:0000256" key="4">
    <source>
        <dbReference type="ARBA" id="ARBA00022801"/>
    </source>
</evidence>
<dbReference type="InterPro" id="IPR049730">
    <property type="entry name" value="SNF2/RAD54-like_C"/>
</dbReference>
<accession>A0A9J6C1V4</accession>
<feature type="region of interest" description="Disordered" evidence="9">
    <location>
        <begin position="1954"/>
        <end position="1976"/>
    </location>
</feature>
<dbReference type="PROSITE" id="PS51194">
    <property type="entry name" value="HELICASE_CTER"/>
    <property type="match status" value="1"/>
</dbReference>
<evidence type="ECO:0000256" key="7">
    <source>
        <dbReference type="ARBA" id="ARBA00023125"/>
    </source>
</evidence>
<dbReference type="SMART" id="SM00490">
    <property type="entry name" value="HELICc"/>
    <property type="match status" value="1"/>
</dbReference>
<feature type="compositionally biased region" description="Basic and acidic residues" evidence="9">
    <location>
        <begin position="426"/>
        <end position="457"/>
    </location>
</feature>
<dbReference type="GO" id="GO:0016887">
    <property type="term" value="F:ATP hydrolysis activity"/>
    <property type="evidence" value="ECO:0007669"/>
    <property type="project" value="InterPro"/>
</dbReference>
<keyword evidence="7" id="KW-0238">DNA-binding</keyword>
<keyword evidence="13" id="KW-1185">Reference proteome</keyword>
<feature type="compositionally biased region" description="Basic and acidic residues" evidence="9">
    <location>
        <begin position="770"/>
        <end position="791"/>
    </location>
</feature>
<feature type="region of interest" description="Disordered" evidence="9">
    <location>
        <begin position="1883"/>
        <end position="1902"/>
    </location>
</feature>
<keyword evidence="6" id="KW-0067">ATP-binding</keyword>
<dbReference type="InterPro" id="IPR000330">
    <property type="entry name" value="SNF2_N"/>
</dbReference>
<evidence type="ECO:0000256" key="1">
    <source>
        <dbReference type="ARBA" id="ARBA00004123"/>
    </source>
</evidence>
<evidence type="ECO:0000256" key="3">
    <source>
        <dbReference type="ARBA" id="ARBA00022741"/>
    </source>
</evidence>
<comment type="similarity">
    <text evidence="2">Belongs to the SNF2/RAD54 helicase family.</text>
</comment>
<dbReference type="PANTHER" id="PTHR45797:SF3">
    <property type="entry name" value="TRANSCRIPTIONAL REGULATOR ATRX HOMOLOG"/>
    <property type="match status" value="1"/>
</dbReference>
<keyword evidence="8" id="KW-0539">Nucleus</keyword>
<dbReference type="InterPro" id="IPR038718">
    <property type="entry name" value="SNF2-like_sf"/>
</dbReference>
<feature type="region of interest" description="Disordered" evidence="9">
    <location>
        <begin position="1701"/>
        <end position="1730"/>
    </location>
</feature>
<proteinExistence type="inferred from homology"/>
<dbReference type="GO" id="GO:0004386">
    <property type="term" value="F:helicase activity"/>
    <property type="evidence" value="ECO:0007669"/>
    <property type="project" value="UniProtKB-KW"/>
</dbReference>
<evidence type="ECO:0000259" key="10">
    <source>
        <dbReference type="PROSITE" id="PS51192"/>
    </source>
</evidence>
<evidence type="ECO:0000313" key="12">
    <source>
        <dbReference type="EMBL" id="KAG5676156.1"/>
    </source>
</evidence>
<dbReference type="PROSITE" id="PS51192">
    <property type="entry name" value="HELICASE_ATP_BIND_1"/>
    <property type="match status" value="1"/>
</dbReference>
<feature type="compositionally biased region" description="Basic and acidic residues" evidence="9">
    <location>
        <begin position="620"/>
        <end position="632"/>
    </location>
</feature>
<evidence type="ECO:0008006" key="14">
    <source>
        <dbReference type="Google" id="ProtNLM"/>
    </source>
</evidence>
<evidence type="ECO:0000313" key="13">
    <source>
        <dbReference type="Proteomes" id="UP001107558"/>
    </source>
</evidence>
<dbReference type="OrthoDB" id="9900844at2759"/>
<keyword evidence="3" id="KW-0547">Nucleotide-binding</keyword>
<evidence type="ECO:0000256" key="9">
    <source>
        <dbReference type="SAM" id="MobiDB-lite"/>
    </source>
</evidence>
<dbReference type="InterPro" id="IPR001650">
    <property type="entry name" value="Helicase_C-like"/>
</dbReference>
<dbReference type="Proteomes" id="UP001107558">
    <property type="component" value="Chromosome 2"/>
</dbReference>
<feature type="compositionally biased region" description="Polar residues" evidence="9">
    <location>
        <begin position="1716"/>
        <end position="1730"/>
    </location>
</feature>
<dbReference type="Gene3D" id="3.40.50.300">
    <property type="entry name" value="P-loop containing nucleotide triphosphate hydrolases"/>
    <property type="match status" value="1"/>
</dbReference>
<dbReference type="CDD" id="cd18793">
    <property type="entry name" value="SF2_C_SNF"/>
    <property type="match status" value="1"/>
</dbReference>
<feature type="compositionally biased region" description="Basic and acidic residues" evidence="9">
    <location>
        <begin position="716"/>
        <end position="730"/>
    </location>
</feature>
<comment type="subcellular location">
    <subcellularLocation>
        <location evidence="1">Nucleus</location>
    </subcellularLocation>
</comment>
<keyword evidence="5" id="KW-0347">Helicase</keyword>
<dbReference type="InterPro" id="IPR014001">
    <property type="entry name" value="Helicase_ATP-bd"/>
</dbReference>
<feature type="compositionally biased region" description="Basic and acidic residues" evidence="9">
    <location>
        <begin position="476"/>
        <end position="486"/>
    </location>
</feature>
<dbReference type="InterPro" id="IPR044574">
    <property type="entry name" value="ARIP4-like"/>
</dbReference>
<dbReference type="EMBL" id="JADBJN010000002">
    <property type="protein sequence ID" value="KAG5676156.1"/>
    <property type="molecule type" value="Genomic_DNA"/>
</dbReference>
<feature type="region of interest" description="Disordered" evidence="9">
    <location>
        <begin position="700"/>
        <end position="736"/>
    </location>
</feature>
<feature type="region of interest" description="Disordered" evidence="9">
    <location>
        <begin position="1647"/>
        <end position="1688"/>
    </location>
</feature>
<protein>
    <recommendedName>
        <fullName evidence="14">Transcriptional regulator ATRX-like protein</fullName>
    </recommendedName>
</protein>
<sequence>MESKNLFDSAKYLSSNEISNCSPCSSNEIVYMDEDEEESQTISISLPNKNEDRDEFEQHPLDVKIYPEQNSSSPTNSMIFPDSNFTLEDISFDSGDNIEEHTIENNDEEQFEIIEPKLGPIPDVINNNHDHSYSQSQDLNETTFCDDILQNIMVKSEVCNSNESLKVLANLMSFMKKNVITEDDRNSQIVQFVNQMNMSIGKFQENKKELHPNEGNTNKLTVPLPKFDQNLKQETMDTAENNEVHNLAIKTEPETINVIEVASLGQIISEQKNDCEERTVKFKSEVNDENLQKLKVYAERVQTSAKQSIETCQKLLDATFVSQDDIDNGKHKLINAMNDLTKEFDNVLKEIGVKRKKRKSFSSKEFSDMEDEDDEDMSNRKIKKSHNETSNKEHSTVKRNANISSESETDRDIKKLLKIHDLINQKTNERNKIPNGVQKDKEKKSKKKEIEKKEKNSSDSNDSDLDSMLSNASESSHVKFEAKTDKYSSSTSSTTSDDDEKMQERLENEAKNNLLLSSESESDELSFHTSESSLIDDSEEEKKVTTKKDMQKKEESEKSSDDNSDGKGHNVSIATPDTNANVEDSKINEKEDENKQDDEKSKTENDNSPKKPKKKVRISSIERDILSDKFLLDSDDEDDQNGINTPKKNKKVEKLSNSKNENIQIVDLSNDILDATAFDEEHSEKQSSDVLKKYFEKNANQTEKSNSAELMPCDLSKVKEQPVEPPKKNPNENFNPSLFDDITCISLSSESDSEISSTHAADGPGRRRKQLTEEELKEETKKAKKEENERVKKLEEKSLRLTQILTQRGESQYSSQGDVEDFILDISKEKNLEIKVHYRLVKELKPHQKEGVSFMYDNCYGPIDEVKPDNGSGCILAHCMGLGKTFQLITLLHTVIRYNELYTKRILIICPKSTILNWGEEFKKWLKGIESDDGRKLVVRNFEENLSMEQKIKKLEEWHECKNPSVFLINYETFRILANWSGSSKRNKTPIPEETAKKYQARIKKCLLDPGPHLVVCDEGHIIKNQKGKTNLAVTKITTKRRIILTGTPVQNALHEYYAMVQWIKPNLLGTAHEFNVIYANPIKDGQNKDSTLEEIKKMKQKSYVLNKNLSKFVHRKDASVLKEFLPVKHEYVISVPLTPVQEKLYNFYLRENRNDQMGKMLLPHYTALRKVWTHPKVLKYAYERALKGENKFTNQNQQKKTSNDDFNEDGEGEEPDDILDTSQGFTAVTNDWWSGMTTEEDIESLNASHKMRLLFEILKLTEQKGEKILIFSSFVAVLECIEQFMKAISSQANNPNASRYGYDLYQSRWILGVDYYRLDGSTPKAARQAMINQFNSPGNKVRCFLISAKAGGVGINLTAANRCVIIDTSWNPANDNQNIFRIYRLGQTKTCYVYRFVAASTMEERVYSRSVTKEAMSHRVVEKKQIARHYVKDELSELFIEYKLKPRVGIHNFPKDDFLKHLLIHLSESAHDFHEHDSLLENKPEDDLDEEEKKEAWQSYVTESANPYRMNNLPANANSSIALSKASELLKLYPDINMMNSSWLMNGMSTNGLDVSGNMTTTSSVATSYSANNIPPATNSIFAQPGSSLATTSSVLSPSSSLLPPSQKLKKLNANNIRKRHISTNSKQLKPSVADPLQITKNSSKNISILPDNSHSPKQSMVQKASSGSNLVITSPRSLNDGTSARTNIVPKRFPNILSSSSSSLLKNSSPLTSKQSNSKVISNMSRPSQLLTKPIQNIQKIAGKSQLPSSVLKSPQQLGVQRVSSASNLNQKMTSPQASNLQNSTSQKSQKAQYSFSDFRRNAPIDNNIPKSTSINKTLSSSPSAKQRQIPASPSTTDSILRQLEKNQTSLIDTSKTNTNMIQKTPSNLNLPNNSVSIIRLDKNPSGNSLSMRPSLQNSTIPSVSLQQKNVNLKSPLKVPASQSLTQQAQKRKNEQSQSIFGNNVMKKIKLNPHSQQSNPSKSGIQKTTFVELE</sequence>
<feature type="compositionally biased region" description="Basic and acidic residues" evidence="9">
    <location>
        <begin position="583"/>
        <end position="609"/>
    </location>
</feature>
<evidence type="ECO:0000256" key="2">
    <source>
        <dbReference type="ARBA" id="ARBA00007025"/>
    </source>
</evidence>
<feature type="compositionally biased region" description="Low complexity" evidence="9">
    <location>
        <begin position="1701"/>
        <end position="1715"/>
    </location>
</feature>
<dbReference type="GO" id="GO:0003677">
    <property type="term" value="F:DNA binding"/>
    <property type="evidence" value="ECO:0007669"/>
    <property type="project" value="UniProtKB-KW"/>
</dbReference>
<dbReference type="InterPro" id="IPR027417">
    <property type="entry name" value="P-loop_NTPase"/>
</dbReference>
<dbReference type="SUPFAM" id="SSF52540">
    <property type="entry name" value="P-loop containing nucleoside triphosphate hydrolases"/>
    <property type="match status" value="2"/>
</dbReference>
<keyword evidence="4" id="KW-0378">Hydrolase</keyword>
<feature type="region of interest" description="Disordered" evidence="9">
    <location>
        <begin position="359"/>
        <end position="410"/>
    </location>
</feature>
<feature type="compositionally biased region" description="Polar residues" evidence="9">
    <location>
        <begin position="1811"/>
        <end position="1867"/>
    </location>
</feature>
<feature type="compositionally biased region" description="Basic and acidic residues" evidence="9">
    <location>
        <begin position="385"/>
        <end position="396"/>
    </location>
</feature>
<organism evidence="12 13">
    <name type="scientific">Polypedilum vanderplanki</name>
    <name type="common">Sleeping chironomid midge</name>
    <dbReference type="NCBI Taxonomy" id="319348"/>
    <lineage>
        <taxon>Eukaryota</taxon>
        <taxon>Metazoa</taxon>
        <taxon>Ecdysozoa</taxon>
        <taxon>Arthropoda</taxon>
        <taxon>Hexapoda</taxon>
        <taxon>Insecta</taxon>
        <taxon>Pterygota</taxon>
        <taxon>Neoptera</taxon>
        <taxon>Endopterygota</taxon>
        <taxon>Diptera</taxon>
        <taxon>Nematocera</taxon>
        <taxon>Chironomoidea</taxon>
        <taxon>Chironomidae</taxon>
        <taxon>Chironominae</taxon>
        <taxon>Polypedilum</taxon>
        <taxon>Polypedilum</taxon>
    </lineage>
</organism>
<feature type="compositionally biased region" description="Polar residues" evidence="9">
    <location>
        <begin position="572"/>
        <end position="582"/>
    </location>
</feature>